<dbReference type="RefSeq" id="WP_189155099.1">
    <property type="nucleotide sequence ID" value="NZ_BMNC01000003.1"/>
</dbReference>
<dbReference type="InterPro" id="IPR036388">
    <property type="entry name" value="WH-like_DNA-bd_sf"/>
</dbReference>
<evidence type="ECO:0008006" key="3">
    <source>
        <dbReference type="Google" id="ProtNLM"/>
    </source>
</evidence>
<evidence type="ECO:0000313" key="1">
    <source>
        <dbReference type="EMBL" id="GGM89479.1"/>
    </source>
</evidence>
<dbReference type="InterPro" id="IPR036390">
    <property type="entry name" value="WH_DNA-bd_sf"/>
</dbReference>
<gene>
    <name evidence="1" type="ORF">GCM10011609_27970</name>
</gene>
<dbReference type="EMBL" id="BMNC01000003">
    <property type="protein sequence ID" value="GGM89479.1"/>
    <property type="molecule type" value="Genomic_DNA"/>
</dbReference>
<dbReference type="SUPFAM" id="SSF46785">
    <property type="entry name" value="Winged helix' DNA-binding domain"/>
    <property type="match status" value="1"/>
</dbReference>
<sequence length="88" mass="9666">MTTVEQRLERVILDLADARGPAKSICPSEAARAVGGEEWRDLMDQARAVARQLAARGRVVLTSRGRELSPSEEWRGPIRIRTTAAGQP</sequence>
<accession>A0ABQ2HTF1</accession>
<comment type="caution">
    <text evidence="1">The sequence shown here is derived from an EMBL/GenBank/DDBJ whole genome shotgun (WGS) entry which is preliminary data.</text>
</comment>
<dbReference type="InterPro" id="IPR021660">
    <property type="entry name" value="DUF3253"/>
</dbReference>
<name>A0ABQ2HTF1_9PSEU</name>
<reference evidence="2" key="1">
    <citation type="journal article" date="2019" name="Int. J. Syst. Evol. Microbiol.">
        <title>The Global Catalogue of Microorganisms (GCM) 10K type strain sequencing project: providing services to taxonomists for standard genome sequencing and annotation.</title>
        <authorList>
            <consortium name="The Broad Institute Genomics Platform"/>
            <consortium name="The Broad Institute Genome Sequencing Center for Infectious Disease"/>
            <person name="Wu L."/>
            <person name="Ma J."/>
        </authorList>
    </citation>
    <scope>NUCLEOTIDE SEQUENCE [LARGE SCALE GENOMIC DNA]</scope>
    <source>
        <strain evidence="2">CGMCC 4.7319</strain>
    </source>
</reference>
<protein>
    <recommendedName>
        <fullName evidence="3">S-adenosylmethionine tRNA ribosyltransferase</fullName>
    </recommendedName>
</protein>
<proteinExistence type="predicted"/>
<evidence type="ECO:0000313" key="2">
    <source>
        <dbReference type="Proteomes" id="UP000597656"/>
    </source>
</evidence>
<organism evidence="1 2">
    <name type="scientific">Lentzea pudingi</name>
    <dbReference type="NCBI Taxonomy" id="1789439"/>
    <lineage>
        <taxon>Bacteria</taxon>
        <taxon>Bacillati</taxon>
        <taxon>Actinomycetota</taxon>
        <taxon>Actinomycetes</taxon>
        <taxon>Pseudonocardiales</taxon>
        <taxon>Pseudonocardiaceae</taxon>
        <taxon>Lentzea</taxon>
    </lineage>
</organism>
<dbReference type="Proteomes" id="UP000597656">
    <property type="component" value="Unassembled WGS sequence"/>
</dbReference>
<dbReference type="Pfam" id="PF11625">
    <property type="entry name" value="DUF3253"/>
    <property type="match status" value="1"/>
</dbReference>
<keyword evidence="2" id="KW-1185">Reference proteome</keyword>
<dbReference type="Gene3D" id="1.10.10.10">
    <property type="entry name" value="Winged helix-like DNA-binding domain superfamily/Winged helix DNA-binding domain"/>
    <property type="match status" value="1"/>
</dbReference>